<dbReference type="Proteomes" id="UP000663929">
    <property type="component" value="Chromosome"/>
</dbReference>
<dbReference type="InterPro" id="IPR011990">
    <property type="entry name" value="TPR-like_helical_dom_sf"/>
</dbReference>
<dbReference type="EMBL" id="CP071793">
    <property type="protein sequence ID" value="QTD51873.1"/>
    <property type="molecule type" value="Genomic_DNA"/>
</dbReference>
<keyword evidence="2" id="KW-1185">Reference proteome</keyword>
<accession>A0A8A4TQR8</accession>
<evidence type="ECO:0000313" key="1">
    <source>
        <dbReference type="EMBL" id="QTD51873.1"/>
    </source>
</evidence>
<dbReference type="SUPFAM" id="SSF48452">
    <property type="entry name" value="TPR-like"/>
    <property type="match status" value="1"/>
</dbReference>
<protein>
    <recommendedName>
        <fullName evidence="3">Tetratricopeptide repeat protein</fullName>
    </recommendedName>
</protein>
<sequence length="210" mass="23764">MSYLSRNDILQLMETMEPQEIRRDHRTRLDEAGLSFLDRVEAELEAADDYLESAGRHFREAHPAGDRPLPQPSPDASAAWTGKWFPNWAVLLLVVLFLSVSLVYRTGWGGHEHLSGWNVHRGANERVPQLAEKNEALARALVERGETLLAAANQQGDRELLNAALADFLLAYELNPRSKTLLGHLARTYELLGKPDKAAHYLNLWETFEE</sequence>
<gene>
    <name evidence="1" type="ORF">J3U87_05325</name>
</gene>
<name>A0A8A4TQR8_SULCO</name>
<proteinExistence type="predicted"/>
<dbReference type="AlphaFoldDB" id="A0A8A4TQR8"/>
<dbReference type="KEGG" id="scor:J3U87_05325"/>
<evidence type="ECO:0008006" key="3">
    <source>
        <dbReference type="Google" id="ProtNLM"/>
    </source>
</evidence>
<reference evidence="1" key="1">
    <citation type="submission" date="2021-03" db="EMBL/GenBank/DDBJ databases">
        <title>Acanthopleuribacteraceae sp. M133.</title>
        <authorList>
            <person name="Wang G."/>
        </authorList>
    </citation>
    <scope>NUCLEOTIDE SEQUENCE</scope>
    <source>
        <strain evidence="1">M133</strain>
    </source>
</reference>
<organism evidence="1 2">
    <name type="scientific">Sulfidibacter corallicola</name>
    <dbReference type="NCBI Taxonomy" id="2818388"/>
    <lineage>
        <taxon>Bacteria</taxon>
        <taxon>Pseudomonadati</taxon>
        <taxon>Acidobacteriota</taxon>
        <taxon>Holophagae</taxon>
        <taxon>Acanthopleuribacterales</taxon>
        <taxon>Acanthopleuribacteraceae</taxon>
        <taxon>Sulfidibacter</taxon>
    </lineage>
</organism>
<dbReference type="Gene3D" id="1.25.40.10">
    <property type="entry name" value="Tetratricopeptide repeat domain"/>
    <property type="match status" value="1"/>
</dbReference>
<evidence type="ECO:0000313" key="2">
    <source>
        <dbReference type="Proteomes" id="UP000663929"/>
    </source>
</evidence>
<dbReference type="RefSeq" id="WP_237381990.1">
    <property type="nucleotide sequence ID" value="NZ_CP071793.1"/>
</dbReference>